<keyword evidence="5" id="KW-0378">Hydrolase</keyword>
<dbReference type="SUPFAM" id="SSF56672">
    <property type="entry name" value="DNA/RNA polymerases"/>
    <property type="match status" value="1"/>
</dbReference>
<evidence type="ECO:0000256" key="4">
    <source>
        <dbReference type="ARBA" id="ARBA00022759"/>
    </source>
</evidence>
<dbReference type="EMBL" id="VZSC01014517">
    <property type="protein sequence ID" value="NWX49128.1"/>
    <property type="molecule type" value="Genomic_DNA"/>
</dbReference>
<evidence type="ECO:0000256" key="5">
    <source>
        <dbReference type="ARBA" id="ARBA00022801"/>
    </source>
</evidence>
<evidence type="ECO:0000256" key="6">
    <source>
        <dbReference type="ARBA" id="ARBA00022918"/>
    </source>
</evidence>
<dbReference type="AlphaFoldDB" id="A0A7K6WRK7"/>
<keyword evidence="4" id="KW-0255">Endonuclease</keyword>
<evidence type="ECO:0000256" key="2">
    <source>
        <dbReference type="ARBA" id="ARBA00022695"/>
    </source>
</evidence>
<feature type="domain" description="Reverse transcriptase thumb" evidence="7">
    <location>
        <begin position="6"/>
        <end position="53"/>
    </location>
</feature>
<keyword evidence="9" id="KW-1185">Reference proteome</keyword>
<dbReference type="Proteomes" id="UP000516988">
    <property type="component" value="Unassembled WGS sequence"/>
</dbReference>
<dbReference type="InterPro" id="IPR010661">
    <property type="entry name" value="RVT_thumb"/>
</dbReference>
<feature type="non-terminal residue" evidence="8">
    <location>
        <position position="56"/>
    </location>
</feature>
<dbReference type="InterPro" id="IPR043128">
    <property type="entry name" value="Rev_trsase/Diguanyl_cyclase"/>
</dbReference>
<dbReference type="InterPro" id="IPR043502">
    <property type="entry name" value="DNA/RNA_pol_sf"/>
</dbReference>
<organism evidence="8 9">
    <name type="scientific">Steatornis caripensis</name>
    <name type="common">Oilbird</name>
    <dbReference type="NCBI Taxonomy" id="48435"/>
    <lineage>
        <taxon>Eukaryota</taxon>
        <taxon>Metazoa</taxon>
        <taxon>Chordata</taxon>
        <taxon>Craniata</taxon>
        <taxon>Vertebrata</taxon>
        <taxon>Euteleostomi</taxon>
        <taxon>Archelosauria</taxon>
        <taxon>Archosauria</taxon>
        <taxon>Dinosauria</taxon>
        <taxon>Saurischia</taxon>
        <taxon>Theropoda</taxon>
        <taxon>Coelurosauria</taxon>
        <taxon>Aves</taxon>
        <taxon>Neognathae</taxon>
        <taxon>Neoaves</taxon>
        <taxon>Strisores</taxon>
        <taxon>Caprimulgiformes</taxon>
        <taxon>Steatornithidae</taxon>
        <taxon>Steatornis</taxon>
    </lineage>
</organism>
<dbReference type="PANTHER" id="PTHR41694:SF3">
    <property type="entry name" value="RNA-DIRECTED DNA POLYMERASE-RELATED"/>
    <property type="match status" value="1"/>
</dbReference>
<keyword evidence="2" id="KW-0548">Nucleotidyltransferase</keyword>
<comment type="caution">
    <text evidence="8">The sequence shown here is derived from an EMBL/GenBank/DDBJ whole genome shotgun (WGS) entry which is preliminary data.</text>
</comment>
<dbReference type="GO" id="GO:0004519">
    <property type="term" value="F:endonuclease activity"/>
    <property type="evidence" value="ECO:0007669"/>
    <property type="project" value="UniProtKB-KW"/>
</dbReference>
<proteinExistence type="predicted"/>
<protein>
    <submittedName>
        <fullName evidence="8">POK6 protein</fullName>
    </submittedName>
</protein>
<dbReference type="Gene3D" id="3.30.70.270">
    <property type="match status" value="1"/>
</dbReference>
<dbReference type="PANTHER" id="PTHR41694">
    <property type="entry name" value="ENDOGENOUS RETROVIRUS GROUP K MEMBER POL PROTEIN"/>
    <property type="match status" value="1"/>
</dbReference>
<keyword evidence="3" id="KW-0540">Nuclease</keyword>
<keyword evidence="6" id="KW-0695">RNA-directed DNA polymerase</keyword>
<dbReference type="GO" id="GO:0003964">
    <property type="term" value="F:RNA-directed DNA polymerase activity"/>
    <property type="evidence" value="ECO:0007669"/>
    <property type="project" value="UniProtKB-KW"/>
</dbReference>
<sequence length="56" mass="6301">TVSPQVIKIELDIKTLNDVQKLAGMLNWLRPYLGLTNEQMQPLLQLLKGDTDLLAP</sequence>
<dbReference type="Pfam" id="PF06817">
    <property type="entry name" value="RVT_thumb"/>
    <property type="match status" value="1"/>
</dbReference>
<accession>A0A7K6WRK7</accession>
<feature type="non-terminal residue" evidence="8">
    <location>
        <position position="1"/>
    </location>
</feature>
<evidence type="ECO:0000256" key="1">
    <source>
        <dbReference type="ARBA" id="ARBA00022679"/>
    </source>
</evidence>
<evidence type="ECO:0000313" key="8">
    <source>
        <dbReference type="EMBL" id="NWX49128.1"/>
    </source>
</evidence>
<dbReference type="GO" id="GO:0016787">
    <property type="term" value="F:hydrolase activity"/>
    <property type="evidence" value="ECO:0007669"/>
    <property type="project" value="UniProtKB-KW"/>
</dbReference>
<evidence type="ECO:0000259" key="7">
    <source>
        <dbReference type="Pfam" id="PF06817"/>
    </source>
</evidence>
<keyword evidence="1" id="KW-0808">Transferase</keyword>
<name>A0A7K6WRK7_STECA</name>
<evidence type="ECO:0000256" key="3">
    <source>
        <dbReference type="ARBA" id="ARBA00022722"/>
    </source>
</evidence>
<evidence type="ECO:0000313" key="9">
    <source>
        <dbReference type="Proteomes" id="UP000516988"/>
    </source>
</evidence>
<dbReference type="OrthoDB" id="6773263at2759"/>
<reference evidence="8 9" key="1">
    <citation type="submission" date="2019-09" db="EMBL/GenBank/DDBJ databases">
        <title>Bird 10,000 Genomes (B10K) Project - Family phase.</title>
        <authorList>
            <person name="Zhang G."/>
        </authorList>
    </citation>
    <scope>NUCLEOTIDE SEQUENCE [LARGE SCALE GENOMIC DNA]</scope>
    <source>
        <strain evidence="8">OUT-0004</strain>
    </source>
</reference>
<gene>
    <name evidence="8" type="primary">Ervk6_1</name>
    <name evidence="8" type="ORF">STECAR_R15396</name>
</gene>
<dbReference type="GO" id="GO:0035613">
    <property type="term" value="F:RNA stem-loop binding"/>
    <property type="evidence" value="ECO:0007669"/>
    <property type="project" value="TreeGrafter"/>
</dbReference>